<feature type="compositionally biased region" description="Polar residues" evidence="1">
    <location>
        <begin position="191"/>
        <end position="210"/>
    </location>
</feature>
<proteinExistence type="predicted"/>
<evidence type="ECO:0000313" key="3">
    <source>
        <dbReference type="Proteomes" id="UP001177003"/>
    </source>
</evidence>
<dbReference type="Proteomes" id="UP001177003">
    <property type="component" value="Chromosome 9"/>
</dbReference>
<dbReference type="EMBL" id="OX465085">
    <property type="protein sequence ID" value="CAI9302488.1"/>
    <property type="molecule type" value="Genomic_DNA"/>
</dbReference>
<evidence type="ECO:0000256" key="1">
    <source>
        <dbReference type="SAM" id="MobiDB-lite"/>
    </source>
</evidence>
<evidence type="ECO:0000313" key="2">
    <source>
        <dbReference type="EMBL" id="CAI9302488.1"/>
    </source>
</evidence>
<reference evidence="2" key="1">
    <citation type="submission" date="2023-04" db="EMBL/GenBank/DDBJ databases">
        <authorList>
            <person name="Vijverberg K."/>
            <person name="Xiong W."/>
            <person name="Schranz E."/>
        </authorList>
    </citation>
    <scope>NUCLEOTIDE SEQUENCE</scope>
</reference>
<feature type="region of interest" description="Disordered" evidence="1">
    <location>
        <begin position="167"/>
        <end position="215"/>
    </location>
</feature>
<accession>A0AA36ENY3</accession>
<gene>
    <name evidence="2" type="ORF">LSALG_LOCUS40975</name>
</gene>
<name>A0AA36ENY3_LACSI</name>
<organism evidence="2 3">
    <name type="scientific">Lactuca saligna</name>
    <name type="common">Willowleaf lettuce</name>
    <dbReference type="NCBI Taxonomy" id="75948"/>
    <lineage>
        <taxon>Eukaryota</taxon>
        <taxon>Viridiplantae</taxon>
        <taxon>Streptophyta</taxon>
        <taxon>Embryophyta</taxon>
        <taxon>Tracheophyta</taxon>
        <taxon>Spermatophyta</taxon>
        <taxon>Magnoliopsida</taxon>
        <taxon>eudicotyledons</taxon>
        <taxon>Gunneridae</taxon>
        <taxon>Pentapetalae</taxon>
        <taxon>asterids</taxon>
        <taxon>campanulids</taxon>
        <taxon>Asterales</taxon>
        <taxon>Asteraceae</taxon>
        <taxon>Cichorioideae</taxon>
        <taxon>Cichorieae</taxon>
        <taxon>Lactucinae</taxon>
        <taxon>Lactuca</taxon>
    </lineage>
</organism>
<dbReference type="AlphaFoldDB" id="A0AA36ENY3"/>
<sequence>MGKVVVLTSNIKWINEEISIIADEVEYRIGIVEYTDDWSVFKPLLFDKVKESDDEEEEVDKIPETWMNEGEQEPKDGEIWDDENHNSPMKTPTLLKELENGEIRNNDNHKSPELSQSNLTALVVSESTTTMGDTDVRIGESTLGCFGPFLINSSLFSFKSPQTHRISDPIVKTQISTRHNQNKRKWDKSGNRSSKNTRISSTPEPNSTHPGNLAHPQIDRFSFNMDVVHEKSQTVINSDIVPPPIVNVTSTELEETVAIGTKIGFQIDVREPLLIATVGEIREKICYQ</sequence>
<keyword evidence="3" id="KW-1185">Reference proteome</keyword>
<protein>
    <submittedName>
        <fullName evidence="2">Uncharacterized protein</fullName>
    </submittedName>
</protein>